<feature type="transmembrane region" description="Helical" evidence="1">
    <location>
        <begin position="311"/>
        <end position="333"/>
    </location>
</feature>
<dbReference type="AlphaFoldDB" id="A0A7C8M8X2"/>
<name>A0A7C8M8X2_9PLEO</name>
<comment type="caution">
    <text evidence="2">The sequence shown here is derived from an EMBL/GenBank/DDBJ whole genome shotgun (WGS) entry which is preliminary data.</text>
</comment>
<dbReference type="EMBL" id="JAADJZ010000006">
    <property type="protein sequence ID" value="KAF2874040.1"/>
    <property type="molecule type" value="Genomic_DNA"/>
</dbReference>
<keyword evidence="1" id="KW-0812">Transmembrane</keyword>
<proteinExistence type="predicted"/>
<organism evidence="2 3">
    <name type="scientific">Massariosphaeria phaeospora</name>
    <dbReference type="NCBI Taxonomy" id="100035"/>
    <lineage>
        <taxon>Eukaryota</taxon>
        <taxon>Fungi</taxon>
        <taxon>Dikarya</taxon>
        <taxon>Ascomycota</taxon>
        <taxon>Pezizomycotina</taxon>
        <taxon>Dothideomycetes</taxon>
        <taxon>Pleosporomycetidae</taxon>
        <taxon>Pleosporales</taxon>
        <taxon>Pleosporales incertae sedis</taxon>
        <taxon>Massariosphaeria</taxon>
    </lineage>
</organism>
<dbReference type="PANTHER" id="PTHR35394">
    <property type="entry name" value="DUF3176 DOMAIN-CONTAINING PROTEIN"/>
    <property type="match status" value="1"/>
</dbReference>
<keyword evidence="3" id="KW-1185">Reference proteome</keyword>
<evidence type="ECO:0000256" key="1">
    <source>
        <dbReference type="SAM" id="Phobius"/>
    </source>
</evidence>
<evidence type="ECO:0000313" key="2">
    <source>
        <dbReference type="EMBL" id="KAF2874040.1"/>
    </source>
</evidence>
<accession>A0A7C8M8X2</accession>
<dbReference type="PANTHER" id="PTHR35394:SF5">
    <property type="entry name" value="DUF3176 DOMAIN-CONTAINING PROTEIN"/>
    <property type="match status" value="1"/>
</dbReference>
<dbReference type="Proteomes" id="UP000481861">
    <property type="component" value="Unassembled WGS sequence"/>
</dbReference>
<sequence length="374" mass="42256">MFCPTGNCTFDGKYTSLGYCNQCKDVTASLVKTYFQKDEHSFLNLTLPWGSNLTLTRGFPTEGENPDLVCSGGIDMIRWQTTPESNDTYVAYNCTVYPCVRTYSSKIRVGKLEELVEEETGPDVERVFLKWGNTDITYTTADLDCVDEEERRILRDIGYEFNDTDRWLPYQSDGAGQCWNIMSTELCNGTDLSAKAAKVVPEECIYTMNYIATECIQEDLMSGLFTGQLYAELWNGQNQAYNGEEPLKALWHAGSGNGTLEDVSGVIRNVTDSLTTHIRRTPSAYRDGATTYNTPIRGQVHYNTTCIRIRWIWIAYSSATVGLLLLFFFSMIVQTRLAQTRLQNRWKDGNSAPPLHDFKSSALTLLFHGLELES</sequence>
<protein>
    <submittedName>
        <fullName evidence="2">Uncharacterized protein</fullName>
    </submittedName>
</protein>
<evidence type="ECO:0000313" key="3">
    <source>
        <dbReference type="Proteomes" id="UP000481861"/>
    </source>
</evidence>
<gene>
    <name evidence="2" type="ORF">BDV95DRAFT_604257</name>
</gene>
<dbReference type="OrthoDB" id="5376804at2759"/>
<reference evidence="2 3" key="1">
    <citation type="submission" date="2020-01" db="EMBL/GenBank/DDBJ databases">
        <authorList>
            <consortium name="DOE Joint Genome Institute"/>
            <person name="Haridas S."/>
            <person name="Albert R."/>
            <person name="Binder M."/>
            <person name="Bloem J."/>
            <person name="Labutti K."/>
            <person name="Salamov A."/>
            <person name="Andreopoulos B."/>
            <person name="Baker S.E."/>
            <person name="Barry K."/>
            <person name="Bills G."/>
            <person name="Bluhm B.H."/>
            <person name="Cannon C."/>
            <person name="Castanera R."/>
            <person name="Culley D.E."/>
            <person name="Daum C."/>
            <person name="Ezra D."/>
            <person name="Gonzalez J.B."/>
            <person name="Henrissat B."/>
            <person name="Kuo A."/>
            <person name="Liang C."/>
            <person name="Lipzen A."/>
            <person name="Lutzoni F."/>
            <person name="Magnuson J."/>
            <person name="Mondo S."/>
            <person name="Nolan M."/>
            <person name="Ohm R."/>
            <person name="Pangilinan J."/>
            <person name="Park H.-J.H."/>
            <person name="Ramirez L."/>
            <person name="Alfaro M."/>
            <person name="Sun H."/>
            <person name="Tritt A."/>
            <person name="Yoshinaga Y."/>
            <person name="Zwiers L.-H.L."/>
            <person name="Turgeon B.G."/>
            <person name="Goodwin S.B."/>
            <person name="Spatafora J.W."/>
            <person name="Crous P.W."/>
            <person name="Grigoriev I.V."/>
        </authorList>
    </citation>
    <scope>NUCLEOTIDE SEQUENCE [LARGE SCALE GENOMIC DNA]</scope>
    <source>
        <strain evidence="2 3">CBS 611.86</strain>
    </source>
</reference>
<keyword evidence="1" id="KW-0472">Membrane</keyword>
<keyword evidence="1" id="KW-1133">Transmembrane helix</keyword>